<dbReference type="EMBL" id="RWGY01000007">
    <property type="protein sequence ID" value="TVU41380.1"/>
    <property type="molecule type" value="Genomic_DNA"/>
</dbReference>
<dbReference type="InterPro" id="IPR025315">
    <property type="entry name" value="DUF4220"/>
</dbReference>
<organism evidence="2 3">
    <name type="scientific">Eragrostis curvula</name>
    <name type="common">weeping love grass</name>
    <dbReference type="NCBI Taxonomy" id="38414"/>
    <lineage>
        <taxon>Eukaryota</taxon>
        <taxon>Viridiplantae</taxon>
        <taxon>Streptophyta</taxon>
        <taxon>Embryophyta</taxon>
        <taxon>Tracheophyta</taxon>
        <taxon>Spermatophyta</taxon>
        <taxon>Magnoliopsida</taxon>
        <taxon>Liliopsida</taxon>
        <taxon>Poales</taxon>
        <taxon>Poaceae</taxon>
        <taxon>PACMAD clade</taxon>
        <taxon>Chloridoideae</taxon>
        <taxon>Eragrostideae</taxon>
        <taxon>Eragrostidinae</taxon>
        <taxon>Eragrostis</taxon>
    </lineage>
</organism>
<dbReference type="Gramene" id="TVU41380">
    <property type="protein sequence ID" value="TVU41380"/>
    <property type="gene ID" value="EJB05_14888"/>
</dbReference>
<protein>
    <recommendedName>
        <fullName evidence="1">DUF4220 domain-containing protein</fullName>
    </recommendedName>
</protein>
<dbReference type="InterPro" id="IPR018247">
    <property type="entry name" value="EF_Hand_1_Ca_BS"/>
</dbReference>
<dbReference type="OrthoDB" id="1689146at2759"/>
<dbReference type="Proteomes" id="UP000324897">
    <property type="component" value="Chromosome 4"/>
</dbReference>
<reference evidence="2 3" key="1">
    <citation type="journal article" date="2019" name="Sci. Rep.">
        <title>A high-quality genome of Eragrostis curvula grass provides insights into Poaceae evolution and supports new strategies to enhance forage quality.</title>
        <authorList>
            <person name="Carballo J."/>
            <person name="Santos B.A.C.M."/>
            <person name="Zappacosta D."/>
            <person name="Garbus I."/>
            <person name="Selva J.P."/>
            <person name="Gallo C.A."/>
            <person name="Diaz A."/>
            <person name="Albertini E."/>
            <person name="Caccamo M."/>
            <person name="Echenique V."/>
        </authorList>
    </citation>
    <scope>NUCLEOTIDE SEQUENCE [LARGE SCALE GENOMIC DNA]</scope>
    <source>
        <strain evidence="3">cv. Victoria</strain>
        <tissue evidence="2">Leaf</tissue>
    </source>
</reference>
<accession>A0A5J9W214</accession>
<feature type="non-terminal residue" evidence="2">
    <location>
        <position position="420"/>
    </location>
</feature>
<evidence type="ECO:0000313" key="3">
    <source>
        <dbReference type="Proteomes" id="UP000324897"/>
    </source>
</evidence>
<name>A0A5J9W214_9POAL</name>
<sequence length="420" mass="47602">MFVVGVVKYGERVWALQYASRSASSNYRSLSLGRYPIPWAWRLLAVPKDILKVPLPYYSLGFLFREHKGDSWIDRKFHLPEEQAYEVAEVQVSLMHDIFYTKAESQFGCIRIASSLATAVALSLLFPLLSSCGASDGCYHRADVVITYVLSVGAAVLETMSSFNWYRYERKIVVADVAGIKSSTINWFLDRMGRCVITSVRRLVHAVDQRGRHGWSRSVGQHNLLQVCARSKASRIGSKMARRMGVEDWWNMLVSSSSIPISPLIQELVLKQVLESRNVSQTSANHILNSPGRASLKRKSQQLYDDLHWSAGLNDDDNNDELSLEEIILAWHIATDLYLRWYKKNQPEATSGSCKQQGELAEAVEALSNYMLFLVAVRPHMLPPPANRSAYVEMCYLLTSLDYITQLKTWQTHYGDSGLH</sequence>
<evidence type="ECO:0000313" key="2">
    <source>
        <dbReference type="EMBL" id="TVU41380.1"/>
    </source>
</evidence>
<dbReference type="PROSITE" id="PS00018">
    <property type="entry name" value="EF_HAND_1"/>
    <property type="match status" value="1"/>
</dbReference>
<comment type="caution">
    <text evidence="2">The sequence shown here is derived from an EMBL/GenBank/DDBJ whole genome shotgun (WGS) entry which is preliminary data.</text>
</comment>
<dbReference type="AlphaFoldDB" id="A0A5J9W214"/>
<dbReference type="PANTHER" id="PTHR31325">
    <property type="entry name" value="OS01G0798800 PROTEIN-RELATED"/>
    <property type="match status" value="1"/>
</dbReference>
<feature type="domain" description="DUF4220" evidence="1">
    <location>
        <begin position="77"/>
        <end position="226"/>
    </location>
</feature>
<keyword evidence="3" id="KW-1185">Reference proteome</keyword>
<proteinExistence type="predicted"/>
<dbReference type="Pfam" id="PF13968">
    <property type="entry name" value="DUF4220"/>
    <property type="match status" value="1"/>
</dbReference>
<gene>
    <name evidence="2" type="ORF">EJB05_14888</name>
</gene>
<evidence type="ECO:0000259" key="1">
    <source>
        <dbReference type="Pfam" id="PF13968"/>
    </source>
</evidence>